<accession>A0ABS8RJD1</accession>
<dbReference type="Proteomes" id="UP000823775">
    <property type="component" value="Unassembled WGS sequence"/>
</dbReference>
<proteinExistence type="predicted"/>
<keyword evidence="2" id="KW-1185">Reference proteome</keyword>
<evidence type="ECO:0000313" key="2">
    <source>
        <dbReference type="Proteomes" id="UP000823775"/>
    </source>
</evidence>
<gene>
    <name evidence="1" type="ORF">HAX54_014485</name>
</gene>
<comment type="caution">
    <text evidence="1">The sequence shown here is derived from an EMBL/GenBank/DDBJ whole genome shotgun (WGS) entry which is preliminary data.</text>
</comment>
<reference evidence="1 2" key="1">
    <citation type="journal article" date="2021" name="BMC Genomics">
        <title>Datura genome reveals duplications of psychoactive alkaloid biosynthetic genes and high mutation rate following tissue culture.</title>
        <authorList>
            <person name="Rajewski A."/>
            <person name="Carter-House D."/>
            <person name="Stajich J."/>
            <person name="Litt A."/>
        </authorList>
    </citation>
    <scope>NUCLEOTIDE SEQUENCE [LARGE SCALE GENOMIC DNA]</scope>
    <source>
        <strain evidence="1">AR-01</strain>
    </source>
</reference>
<organism evidence="1 2">
    <name type="scientific">Datura stramonium</name>
    <name type="common">Jimsonweed</name>
    <name type="synonym">Common thornapple</name>
    <dbReference type="NCBI Taxonomy" id="4076"/>
    <lineage>
        <taxon>Eukaryota</taxon>
        <taxon>Viridiplantae</taxon>
        <taxon>Streptophyta</taxon>
        <taxon>Embryophyta</taxon>
        <taxon>Tracheophyta</taxon>
        <taxon>Spermatophyta</taxon>
        <taxon>Magnoliopsida</taxon>
        <taxon>eudicotyledons</taxon>
        <taxon>Gunneridae</taxon>
        <taxon>Pentapetalae</taxon>
        <taxon>asterids</taxon>
        <taxon>lamiids</taxon>
        <taxon>Solanales</taxon>
        <taxon>Solanaceae</taxon>
        <taxon>Solanoideae</taxon>
        <taxon>Datureae</taxon>
        <taxon>Datura</taxon>
    </lineage>
</organism>
<name>A0ABS8RJD1_DATST</name>
<evidence type="ECO:0000313" key="1">
    <source>
        <dbReference type="EMBL" id="MCD7446714.1"/>
    </source>
</evidence>
<dbReference type="EMBL" id="JACEIK010000019">
    <property type="protein sequence ID" value="MCD7446714.1"/>
    <property type="molecule type" value="Genomic_DNA"/>
</dbReference>
<protein>
    <submittedName>
        <fullName evidence="1">Uncharacterized protein</fullName>
    </submittedName>
</protein>
<sequence length="67" mass="7978">MKFLQQFQKVEETEGWKFLQRHDPLLSRIFQFMDEPVAEEEEEETHAGAELVFTAKRRDGLFGAHMH</sequence>